<dbReference type="GO" id="GO:0008017">
    <property type="term" value="F:microtubule binding"/>
    <property type="evidence" value="ECO:0007669"/>
    <property type="project" value="InterPro"/>
</dbReference>
<evidence type="ECO:0000313" key="6">
    <source>
        <dbReference type="Proteomes" id="UP000261600"/>
    </source>
</evidence>
<reference evidence="5" key="1">
    <citation type="submission" date="2025-08" db="UniProtKB">
        <authorList>
            <consortium name="Ensembl"/>
        </authorList>
    </citation>
    <scope>IDENTIFICATION</scope>
</reference>
<dbReference type="PROSITE" id="PS50067">
    <property type="entry name" value="KINESIN_MOTOR_2"/>
    <property type="match status" value="1"/>
</dbReference>
<dbReference type="SUPFAM" id="SSF52540">
    <property type="entry name" value="P-loop containing nucleoside triphosphate hydrolases"/>
    <property type="match status" value="1"/>
</dbReference>
<organism evidence="5 6">
    <name type="scientific">Monopterus albus</name>
    <name type="common">Swamp eel</name>
    <dbReference type="NCBI Taxonomy" id="43700"/>
    <lineage>
        <taxon>Eukaryota</taxon>
        <taxon>Metazoa</taxon>
        <taxon>Chordata</taxon>
        <taxon>Craniata</taxon>
        <taxon>Vertebrata</taxon>
        <taxon>Euteleostomi</taxon>
        <taxon>Actinopterygii</taxon>
        <taxon>Neopterygii</taxon>
        <taxon>Teleostei</taxon>
        <taxon>Neoteleostei</taxon>
        <taxon>Acanthomorphata</taxon>
        <taxon>Anabantaria</taxon>
        <taxon>Synbranchiformes</taxon>
        <taxon>Synbranchidae</taxon>
        <taxon>Monopterus</taxon>
    </lineage>
</organism>
<dbReference type="InterPro" id="IPR036961">
    <property type="entry name" value="Kinesin_motor_dom_sf"/>
</dbReference>
<keyword evidence="6" id="KW-1185">Reference proteome</keyword>
<dbReference type="Ensembl" id="ENSMALT00000027420.1">
    <property type="protein sequence ID" value="ENSMALP00000026923.1"/>
    <property type="gene ID" value="ENSMALG00000018681.1"/>
</dbReference>
<feature type="domain" description="Kinesin motor" evidence="4">
    <location>
        <begin position="10"/>
        <end position="55"/>
    </location>
</feature>
<evidence type="ECO:0000313" key="5">
    <source>
        <dbReference type="Ensembl" id="ENSMALP00000026923.1"/>
    </source>
</evidence>
<keyword evidence="2" id="KW-0067">ATP-binding</keyword>
<reference evidence="5" key="2">
    <citation type="submission" date="2025-09" db="UniProtKB">
        <authorList>
            <consortium name="Ensembl"/>
        </authorList>
    </citation>
    <scope>IDENTIFICATION</scope>
</reference>
<evidence type="ECO:0000256" key="2">
    <source>
        <dbReference type="ARBA" id="ARBA00022840"/>
    </source>
</evidence>
<dbReference type="STRING" id="43700.ENSMALP00000026923"/>
<evidence type="ECO:0000259" key="4">
    <source>
        <dbReference type="PROSITE" id="PS50067"/>
    </source>
</evidence>
<dbReference type="AlphaFoldDB" id="A0A3Q3KDA0"/>
<evidence type="ECO:0000256" key="3">
    <source>
        <dbReference type="PROSITE-ProRule" id="PRU00283"/>
    </source>
</evidence>
<accession>A0A3Q3KDA0</accession>
<dbReference type="Proteomes" id="UP000261600">
    <property type="component" value="Unplaced"/>
</dbReference>
<comment type="caution">
    <text evidence="3">Lacks conserved residue(s) required for the propagation of feature annotation.</text>
</comment>
<protein>
    <recommendedName>
        <fullName evidence="4">Kinesin motor domain-containing protein</fullName>
    </recommendedName>
</protein>
<dbReference type="Gene3D" id="3.40.850.10">
    <property type="entry name" value="Kinesin motor domain"/>
    <property type="match status" value="1"/>
</dbReference>
<dbReference type="InterPro" id="IPR027417">
    <property type="entry name" value="P-loop_NTPase"/>
</dbReference>
<proteinExistence type="inferred from homology"/>
<name>A0A3Q3KDA0_MONAL</name>
<sequence>MDDNSLSDSNVKVAVRVRPLNRREKELKSKCVVEVEGNQTVLHPAITSMNKGDPR</sequence>
<keyword evidence="1" id="KW-0547">Nucleotide-binding</keyword>
<dbReference type="InterPro" id="IPR001752">
    <property type="entry name" value="Kinesin_motor_dom"/>
</dbReference>
<dbReference type="GO" id="GO:0007018">
    <property type="term" value="P:microtubule-based movement"/>
    <property type="evidence" value="ECO:0007669"/>
    <property type="project" value="InterPro"/>
</dbReference>
<dbReference type="GO" id="GO:0003777">
    <property type="term" value="F:microtubule motor activity"/>
    <property type="evidence" value="ECO:0007669"/>
    <property type="project" value="InterPro"/>
</dbReference>
<dbReference type="GO" id="GO:0005524">
    <property type="term" value="F:ATP binding"/>
    <property type="evidence" value="ECO:0007669"/>
    <property type="project" value="UniProtKB-KW"/>
</dbReference>
<evidence type="ECO:0000256" key="1">
    <source>
        <dbReference type="ARBA" id="ARBA00022741"/>
    </source>
</evidence>
<comment type="similarity">
    <text evidence="3">Belongs to the TRAFAC class myosin-kinesin ATPase superfamily. Kinesin family.</text>
</comment>